<dbReference type="GO" id="GO:0060628">
    <property type="term" value="P:regulation of ER to Golgi vesicle-mediated transport"/>
    <property type="evidence" value="ECO:0007669"/>
    <property type="project" value="TreeGrafter"/>
</dbReference>
<dbReference type="Gene3D" id="1.20.58.1420">
    <property type="entry name" value="Dsl1p vesicle tethering complex, Tip20p subunit, domain B"/>
    <property type="match status" value="1"/>
</dbReference>
<dbReference type="PROSITE" id="PS51386">
    <property type="entry name" value="RINT1_TIP20"/>
    <property type="match status" value="1"/>
</dbReference>
<dbReference type="InterPro" id="IPR042042">
    <property type="entry name" value="Tip20p_domB"/>
</dbReference>
<comment type="caution">
    <text evidence="1">The sequence shown here is derived from an EMBL/GenBank/DDBJ whole genome shotgun (WGS) entry which is preliminary data.</text>
</comment>
<dbReference type="GO" id="GO:0006890">
    <property type="term" value="P:retrograde vesicle-mediated transport, Golgi to endoplasmic reticulum"/>
    <property type="evidence" value="ECO:0007669"/>
    <property type="project" value="InterPro"/>
</dbReference>
<organism evidence="1 2">
    <name type="scientific">Syncephalastrum racemosum</name>
    <name type="common">Filamentous fungus</name>
    <dbReference type="NCBI Taxonomy" id="13706"/>
    <lineage>
        <taxon>Eukaryota</taxon>
        <taxon>Fungi</taxon>
        <taxon>Fungi incertae sedis</taxon>
        <taxon>Mucoromycota</taxon>
        <taxon>Mucoromycotina</taxon>
        <taxon>Mucoromycetes</taxon>
        <taxon>Mucorales</taxon>
        <taxon>Syncephalastraceae</taxon>
        <taxon>Syncephalastrum</taxon>
    </lineage>
</organism>
<reference evidence="1 2" key="1">
    <citation type="submission" date="2016-07" db="EMBL/GenBank/DDBJ databases">
        <title>Pervasive Adenine N6-methylation of Active Genes in Fungi.</title>
        <authorList>
            <consortium name="DOE Joint Genome Institute"/>
            <person name="Mondo S.J."/>
            <person name="Dannebaum R.O."/>
            <person name="Kuo R.C."/>
            <person name="Labutti K."/>
            <person name="Haridas S."/>
            <person name="Kuo A."/>
            <person name="Salamov A."/>
            <person name="Ahrendt S.R."/>
            <person name="Lipzen A."/>
            <person name="Sullivan W."/>
            <person name="Andreopoulos W.B."/>
            <person name="Clum A."/>
            <person name="Lindquist E."/>
            <person name="Daum C."/>
            <person name="Ramamoorthy G.K."/>
            <person name="Gryganskyi A."/>
            <person name="Culley D."/>
            <person name="Magnuson J.K."/>
            <person name="James T.Y."/>
            <person name="O'Malley M.A."/>
            <person name="Stajich J.E."/>
            <person name="Spatafora J.W."/>
            <person name="Visel A."/>
            <person name="Grigoriev I.V."/>
        </authorList>
    </citation>
    <scope>NUCLEOTIDE SEQUENCE [LARGE SCALE GENOMIC DNA]</scope>
    <source>
        <strain evidence="1 2">NRRL 2496</strain>
    </source>
</reference>
<sequence length="685" mass="78104">MGTDDSLAEFLNQRFGQSSEVHSSHVKQLLTDKGARHADLIAQLNATQATTHETLANLFYSDTNEHISTDDASLVPKLADLETQYAALQTAVACTKGLVEAHNLDEKSRVGVATDIRGAIECYNQLIQLVSTTQDTVQDQLPEAMDRLKAYPARLYQHLFDIFAKDFRETLDALSWPTPLKPPYGFALTEIIQRFSKSLRHLLLLKSPRKNDDTQLAPITIMVEALSLRFRFHFESNKPTNRLDKPEWYLAHVRNTIGHHMAFLVVTVQPIVSDTLGDVSAKDAFIAGILENIWRKFQHTVPKILHDRGCLSHTIHEALLFDNSLIEDFDYHGMRVSDWILQTPTWFQTWYQAEKDFAQERYDEIITDLAAFEPHEESRSDNANKVQPTNSAVRVTNLIMNVTETYKLLPNVEQRLRFFITIQLGLLAQYHKRINTALDSFESLTMMRAVPVPGGLPDAVTGVVSSAETGGSLAAMRRLSRWWSSGRTIQDVTREMADEDFFLDMQYNVQENSSTVQSILADTTDKLPQLETFSDNTNFLSVASDCFQHLCQRTQKLLVRMMVKEWAQNARPYTRKWQLPPSDVASLDDLSTELYQPLQTFQISCGHVASTLPEADFSSLLQGVYLELEEWHLRNIIAPNRLDRDALDQLERDLELGLWKMGRRWVMKPENYMKKLKRAIAKGAS</sequence>
<dbReference type="InterPro" id="IPR042044">
    <property type="entry name" value="EXOC6PINT-1/Sec15/Tip20_C_dom2"/>
</dbReference>
<dbReference type="GO" id="GO:0006888">
    <property type="term" value="P:endoplasmic reticulum to Golgi vesicle-mediated transport"/>
    <property type="evidence" value="ECO:0007669"/>
    <property type="project" value="InterPro"/>
</dbReference>
<keyword evidence="2" id="KW-1185">Reference proteome</keyword>
<dbReference type="STRING" id="13706.A0A1X2H0I8"/>
<dbReference type="OrthoDB" id="407410at2759"/>
<proteinExistence type="predicted"/>
<dbReference type="Proteomes" id="UP000242180">
    <property type="component" value="Unassembled WGS sequence"/>
</dbReference>
<dbReference type="AlphaFoldDB" id="A0A1X2H0I8"/>
<dbReference type="Pfam" id="PF04437">
    <property type="entry name" value="RINT1_TIP1"/>
    <property type="match status" value="1"/>
</dbReference>
<evidence type="ECO:0000313" key="2">
    <source>
        <dbReference type="Proteomes" id="UP000242180"/>
    </source>
</evidence>
<gene>
    <name evidence="1" type="ORF">BCR43DRAFT_567102</name>
</gene>
<dbReference type="OMA" id="TCSQIFM"/>
<name>A0A1X2H0I8_SYNRA</name>
<dbReference type="Gene3D" id="1.20.58.670">
    <property type="entry name" value="Dsl1p vesicle tethering complex, Tip20p subunit, domain D"/>
    <property type="match status" value="1"/>
</dbReference>
<accession>A0A1X2H0I8</accession>
<dbReference type="GO" id="GO:0070939">
    <property type="term" value="C:Dsl1/NZR complex"/>
    <property type="evidence" value="ECO:0007669"/>
    <property type="project" value="InterPro"/>
</dbReference>
<dbReference type="PANTHER" id="PTHR13520">
    <property type="entry name" value="RAD50-INTERACTING PROTEIN 1 RINT-1"/>
    <property type="match status" value="1"/>
</dbReference>
<evidence type="ECO:0000313" key="1">
    <source>
        <dbReference type="EMBL" id="ORY89864.1"/>
    </source>
</evidence>
<dbReference type="InParanoid" id="A0A1X2H0I8"/>
<dbReference type="PANTHER" id="PTHR13520:SF0">
    <property type="entry name" value="RAD50-INTERACTING PROTEIN 1"/>
    <property type="match status" value="1"/>
</dbReference>
<dbReference type="InterPro" id="IPR007528">
    <property type="entry name" value="RINT1_Tip20"/>
</dbReference>
<dbReference type="EMBL" id="MCGN01000013">
    <property type="protein sequence ID" value="ORY89864.1"/>
    <property type="molecule type" value="Genomic_DNA"/>
</dbReference>
<protein>
    <submittedName>
        <fullName evidence="1">TIP-1 family-domain-containing protein</fullName>
    </submittedName>
</protein>